<evidence type="ECO:0000313" key="1">
    <source>
        <dbReference type="EMBL" id="MBO8430348.1"/>
    </source>
</evidence>
<reference evidence="1" key="2">
    <citation type="journal article" date="2021" name="PeerJ">
        <title>Extensive microbial diversity within the chicken gut microbiome revealed by metagenomics and culture.</title>
        <authorList>
            <person name="Gilroy R."/>
            <person name="Ravi A."/>
            <person name="Getino M."/>
            <person name="Pursley I."/>
            <person name="Horton D.L."/>
            <person name="Alikhan N.F."/>
            <person name="Baker D."/>
            <person name="Gharbi K."/>
            <person name="Hall N."/>
            <person name="Watson M."/>
            <person name="Adriaenssens E.M."/>
            <person name="Foster-Nyarko E."/>
            <person name="Jarju S."/>
            <person name="Secka A."/>
            <person name="Antonio M."/>
            <person name="Oren A."/>
            <person name="Chaudhuri R.R."/>
            <person name="La Ragione R."/>
            <person name="Hildebrand F."/>
            <person name="Pallen M.J."/>
        </authorList>
    </citation>
    <scope>NUCLEOTIDE SEQUENCE</scope>
    <source>
        <strain evidence="1">10192</strain>
    </source>
</reference>
<organism evidence="1 2">
    <name type="scientific">Candidatus Scatousia excrementipullorum</name>
    <dbReference type="NCBI Taxonomy" id="2840936"/>
    <lineage>
        <taxon>Bacteria</taxon>
        <taxon>Candidatus Scatousia</taxon>
    </lineage>
</organism>
<dbReference type="Proteomes" id="UP000823632">
    <property type="component" value="Unassembled WGS sequence"/>
</dbReference>
<evidence type="ECO:0000313" key="2">
    <source>
        <dbReference type="Proteomes" id="UP000823632"/>
    </source>
</evidence>
<dbReference type="EMBL" id="JADIND010000067">
    <property type="protein sequence ID" value="MBO8430348.1"/>
    <property type="molecule type" value="Genomic_DNA"/>
</dbReference>
<accession>A0A9D9DPD9</accession>
<comment type="caution">
    <text evidence="1">The sequence shown here is derived from an EMBL/GenBank/DDBJ whole genome shotgun (WGS) entry which is preliminary data.</text>
</comment>
<protein>
    <submittedName>
        <fullName evidence="1">Uncharacterized protein</fullName>
    </submittedName>
</protein>
<proteinExistence type="predicted"/>
<name>A0A9D9DPD9_9BACT</name>
<gene>
    <name evidence="1" type="ORF">IAC76_03070</name>
</gene>
<reference evidence="1" key="1">
    <citation type="submission" date="2020-10" db="EMBL/GenBank/DDBJ databases">
        <authorList>
            <person name="Gilroy R."/>
        </authorList>
    </citation>
    <scope>NUCLEOTIDE SEQUENCE</scope>
    <source>
        <strain evidence="1">10192</strain>
    </source>
</reference>
<dbReference type="AlphaFoldDB" id="A0A9D9DPD9"/>
<sequence length="206" mass="23354">MGKVNLIKNIVSNKVVNFAEIKPSAKQVPGTVKVMEPQDSFKRACECVAHFDDSKTTVFGEFPKDYVDVEEFMVEAEPEHYSRLLKKLIPAKPAHMMTSQTLKPSYYISHLFSHGKGQGTEAVKSVVTKSLNDTRTQGRVTIQSDIIDGKTSPSGFYYKLGFRFANKDYNRIMQEWLEQGGKKENAPLLTGLMYLPKENIHHCLNY</sequence>